<evidence type="ECO:0000313" key="2">
    <source>
        <dbReference type="EMBL" id="DAF99166.1"/>
    </source>
</evidence>
<proteinExistence type="predicted"/>
<dbReference type="EMBL" id="BK016161">
    <property type="protein sequence ID" value="DAF99166.1"/>
    <property type="molecule type" value="Genomic_DNA"/>
</dbReference>
<keyword evidence="2" id="KW-0645">Protease</keyword>
<name>A0A8S5UXT2_9CAUD</name>
<protein>
    <submittedName>
        <fullName evidence="2">Putative protease</fullName>
    </submittedName>
</protein>
<dbReference type="GO" id="GO:0006508">
    <property type="term" value="P:proteolysis"/>
    <property type="evidence" value="ECO:0007669"/>
    <property type="project" value="UniProtKB-KW"/>
</dbReference>
<accession>A0A8S5UXT2</accession>
<feature type="compositionally biased region" description="Low complexity" evidence="1">
    <location>
        <begin position="20"/>
        <end position="44"/>
    </location>
</feature>
<organism evidence="2">
    <name type="scientific">Podoviridae sp. ctW0z17</name>
    <dbReference type="NCBI Taxonomy" id="2825254"/>
    <lineage>
        <taxon>Viruses</taxon>
        <taxon>Duplodnaviria</taxon>
        <taxon>Heunggongvirae</taxon>
        <taxon>Uroviricota</taxon>
        <taxon>Caudoviricetes</taxon>
    </lineage>
</organism>
<reference evidence="2" key="1">
    <citation type="journal article" date="2021" name="Proc. Natl. Acad. Sci. U.S.A.">
        <title>A Catalog of Tens of Thousands of Viruses from Human Metagenomes Reveals Hidden Associations with Chronic Diseases.</title>
        <authorList>
            <person name="Tisza M.J."/>
            <person name="Buck C.B."/>
        </authorList>
    </citation>
    <scope>NUCLEOTIDE SEQUENCE</scope>
    <source>
        <strain evidence="2">CtW0z17</strain>
    </source>
</reference>
<dbReference type="GO" id="GO:0008233">
    <property type="term" value="F:peptidase activity"/>
    <property type="evidence" value="ECO:0007669"/>
    <property type="project" value="UniProtKB-KW"/>
</dbReference>
<sequence>MNKFTQMFFEADGAGGGGEPAPSGDPFVTEPAPEAEPSGEPMPAGDGDPVTTPKNVFDDPVQEPVVPDKYEFNLQEGLELSPELEADFTAIAKDAKLTQEQATKLIDLHSKVVLDVMHKQEEIVDGWTAECQKQGLISRENIAAAKLAVNTFGGGEAMQVLVNTGVANHPAIQKMLQNIGGLLMEDQPPDGQAPKSKELGDAELFFPGGGFK</sequence>
<feature type="region of interest" description="Disordered" evidence="1">
    <location>
        <begin position="1"/>
        <end position="56"/>
    </location>
</feature>
<evidence type="ECO:0000256" key="1">
    <source>
        <dbReference type="SAM" id="MobiDB-lite"/>
    </source>
</evidence>
<keyword evidence="2" id="KW-0378">Hydrolase</keyword>